<dbReference type="PANTHER" id="PTHR21240:SF28">
    <property type="entry name" value="ISO-OROTATE DECARBOXYLASE (EUROFUNG)"/>
    <property type="match status" value="1"/>
</dbReference>
<accession>A0ABS8PQ81</accession>
<organism evidence="3 4">
    <name type="scientific">Niabella pedocola</name>
    <dbReference type="NCBI Taxonomy" id="1752077"/>
    <lineage>
        <taxon>Bacteria</taxon>
        <taxon>Pseudomonadati</taxon>
        <taxon>Bacteroidota</taxon>
        <taxon>Chitinophagia</taxon>
        <taxon>Chitinophagales</taxon>
        <taxon>Chitinophagaceae</taxon>
        <taxon>Niabella</taxon>
    </lineage>
</organism>
<comment type="caution">
    <text evidence="3">The sequence shown here is derived from an EMBL/GenBank/DDBJ whole genome shotgun (WGS) entry which is preliminary data.</text>
</comment>
<evidence type="ECO:0000256" key="1">
    <source>
        <dbReference type="ARBA" id="ARBA00023239"/>
    </source>
</evidence>
<dbReference type="Pfam" id="PF04909">
    <property type="entry name" value="Amidohydro_2"/>
    <property type="match status" value="1"/>
</dbReference>
<dbReference type="InterPro" id="IPR032465">
    <property type="entry name" value="ACMSD"/>
</dbReference>
<dbReference type="InterPro" id="IPR032466">
    <property type="entry name" value="Metal_Hydrolase"/>
</dbReference>
<dbReference type="PANTHER" id="PTHR21240">
    <property type="entry name" value="2-AMINO-3-CARBOXYLMUCONATE-6-SEMIALDEHYDE DECARBOXYLASE"/>
    <property type="match status" value="1"/>
</dbReference>
<evidence type="ECO:0000313" key="4">
    <source>
        <dbReference type="Proteomes" id="UP001199816"/>
    </source>
</evidence>
<feature type="domain" description="Amidohydrolase-related" evidence="2">
    <location>
        <begin position="53"/>
        <end position="297"/>
    </location>
</feature>
<reference evidence="3 4" key="1">
    <citation type="submission" date="2021-11" db="EMBL/GenBank/DDBJ databases">
        <title>Genomic of Niabella pedocola.</title>
        <authorList>
            <person name="Wu T."/>
        </authorList>
    </citation>
    <scope>NUCLEOTIDE SEQUENCE [LARGE SCALE GENOMIC DNA]</scope>
    <source>
        <strain evidence="3 4">JCM 31011</strain>
    </source>
</reference>
<protein>
    <submittedName>
        <fullName evidence="3">Amidohydrolase</fullName>
    </submittedName>
</protein>
<evidence type="ECO:0000259" key="2">
    <source>
        <dbReference type="Pfam" id="PF04909"/>
    </source>
</evidence>
<dbReference type="RefSeq" id="WP_231003509.1">
    <property type="nucleotide sequence ID" value="NZ_JAJNEC010000004.1"/>
</dbReference>
<dbReference type="InterPro" id="IPR006680">
    <property type="entry name" value="Amidohydro-rel"/>
</dbReference>
<proteinExistence type="predicted"/>
<dbReference type="Proteomes" id="UP001199816">
    <property type="component" value="Unassembled WGS sequence"/>
</dbReference>
<sequence length="307" mass="34845">MNRRKFVTNTVTSGAGLMLGGLLAGAAYKQEPDFDTGDRKQPFMQEVLKYRKIDAHAHADENQYKPEVNLDFADRLGIEKLMISNFIRPFSEGRPDDFRTRNSFTIKCMKDHPGRFIGTVALNPAFRKESLEEIDRCRDAGMTGLGELYNQVKIDDPLYYPIIEKCIALNWNIMMHSPVGHSRVKLYQSEPKNISLPEDFVSIAKRYPEALFQFAHIGGGIDWEYACKVLKDVPNVFIEVSGSNNAAGMIDFAMKYVGEDRLVFGCDYSFYQGVGQIFSANLTDAQRKKIFFENIAKRLKKAGIHVN</sequence>
<name>A0ABS8PQ81_9BACT</name>
<evidence type="ECO:0000313" key="3">
    <source>
        <dbReference type="EMBL" id="MCD2422477.1"/>
    </source>
</evidence>
<gene>
    <name evidence="3" type="ORF">LQ567_06860</name>
</gene>
<keyword evidence="1" id="KW-0456">Lyase</keyword>
<keyword evidence="4" id="KW-1185">Reference proteome</keyword>
<dbReference type="EMBL" id="JAJNEC010000004">
    <property type="protein sequence ID" value="MCD2422477.1"/>
    <property type="molecule type" value="Genomic_DNA"/>
</dbReference>
<dbReference type="SUPFAM" id="SSF51556">
    <property type="entry name" value="Metallo-dependent hydrolases"/>
    <property type="match status" value="1"/>
</dbReference>
<dbReference type="Gene3D" id="3.20.20.140">
    <property type="entry name" value="Metal-dependent hydrolases"/>
    <property type="match status" value="1"/>
</dbReference>